<dbReference type="SUPFAM" id="SSF57716">
    <property type="entry name" value="Glucocorticoid receptor-like (DNA-binding domain)"/>
    <property type="match status" value="1"/>
</dbReference>
<organism evidence="9 10">
    <name type="scientific">Diatraea saccharalis</name>
    <name type="common">sugarcane borer</name>
    <dbReference type="NCBI Taxonomy" id="40085"/>
    <lineage>
        <taxon>Eukaryota</taxon>
        <taxon>Metazoa</taxon>
        <taxon>Ecdysozoa</taxon>
        <taxon>Arthropoda</taxon>
        <taxon>Hexapoda</taxon>
        <taxon>Insecta</taxon>
        <taxon>Pterygota</taxon>
        <taxon>Neoptera</taxon>
        <taxon>Endopterygota</taxon>
        <taxon>Lepidoptera</taxon>
        <taxon>Glossata</taxon>
        <taxon>Ditrysia</taxon>
        <taxon>Pyraloidea</taxon>
        <taxon>Crambidae</taxon>
        <taxon>Crambinae</taxon>
        <taxon>Diatraea</taxon>
    </lineage>
</organism>
<protein>
    <submittedName>
        <fullName evidence="9">Uncharacterized protein</fullName>
    </submittedName>
</protein>
<dbReference type="SMART" id="SM00868">
    <property type="entry name" value="zf-AD"/>
    <property type="match status" value="1"/>
</dbReference>
<dbReference type="GO" id="GO:0000977">
    <property type="term" value="F:RNA polymerase II transcription regulatory region sequence-specific DNA binding"/>
    <property type="evidence" value="ECO:0007669"/>
    <property type="project" value="TreeGrafter"/>
</dbReference>
<evidence type="ECO:0000259" key="7">
    <source>
        <dbReference type="PROSITE" id="PS50157"/>
    </source>
</evidence>
<keyword evidence="4 6" id="KW-0862">Zinc</keyword>
<dbReference type="Pfam" id="PF07776">
    <property type="entry name" value="zf-AD"/>
    <property type="match status" value="1"/>
</dbReference>
<keyword evidence="2" id="KW-0677">Repeat</keyword>
<evidence type="ECO:0000256" key="4">
    <source>
        <dbReference type="ARBA" id="ARBA00022833"/>
    </source>
</evidence>
<reference evidence="9" key="2">
    <citation type="submission" date="2022-10" db="EMBL/GenBank/DDBJ databases">
        <authorList>
            <consortium name="ENA_rothamsted_submissions"/>
            <consortium name="culmorum"/>
            <person name="King R."/>
        </authorList>
    </citation>
    <scope>NUCLEOTIDE SEQUENCE</scope>
</reference>
<dbReference type="SMART" id="SM00355">
    <property type="entry name" value="ZnF_C2H2"/>
    <property type="match status" value="6"/>
</dbReference>
<name>A0A9P0G360_9NEOP</name>
<dbReference type="EMBL" id="OU893351">
    <property type="protein sequence ID" value="CAH0756796.1"/>
    <property type="molecule type" value="Genomic_DNA"/>
</dbReference>
<dbReference type="OrthoDB" id="3437960at2759"/>
<dbReference type="PROSITE" id="PS51915">
    <property type="entry name" value="ZAD"/>
    <property type="match status" value="1"/>
</dbReference>
<dbReference type="PROSITE" id="PS50157">
    <property type="entry name" value="ZINC_FINGER_C2H2_2"/>
    <property type="match status" value="4"/>
</dbReference>
<feature type="domain" description="C2H2-type" evidence="7">
    <location>
        <begin position="299"/>
        <end position="326"/>
    </location>
</feature>
<dbReference type="InterPro" id="IPR013087">
    <property type="entry name" value="Znf_C2H2_type"/>
</dbReference>
<dbReference type="Proteomes" id="UP001153714">
    <property type="component" value="Chromosome 20"/>
</dbReference>
<evidence type="ECO:0000259" key="8">
    <source>
        <dbReference type="PROSITE" id="PS51915"/>
    </source>
</evidence>
<evidence type="ECO:0000256" key="5">
    <source>
        <dbReference type="PROSITE-ProRule" id="PRU00042"/>
    </source>
</evidence>
<dbReference type="GO" id="GO:0008270">
    <property type="term" value="F:zinc ion binding"/>
    <property type="evidence" value="ECO:0007669"/>
    <property type="project" value="UniProtKB-UniRule"/>
</dbReference>
<keyword evidence="1 6" id="KW-0479">Metal-binding</keyword>
<dbReference type="PROSITE" id="PS00028">
    <property type="entry name" value="ZINC_FINGER_C2H2_1"/>
    <property type="match status" value="3"/>
</dbReference>
<gene>
    <name evidence="9" type="ORF">DIATSA_LOCUS7397</name>
</gene>
<dbReference type="SUPFAM" id="SSF57667">
    <property type="entry name" value="beta-beta-alpha zinc fingers"/>
    <property type="match status" value="2"/>
</dbReference>
<dbReference type="InterPro" id="IPR012934">
    <property type="entry name" value="Znf_AD"/>
</dbReference>
<dbReference type="Gene3D" id="3.40.1800.20">
    <property type="match status" value="1"/>
</dbReference>
<feature type="domain" description="C2H2-type" evidence="7">
    <location>
        <begin position="334"/>
        <end position="361"/>
    </location>
</feature>
<dbReference type="Gene3D" id="3.30.160.60">
    <property type="entry name" value="Classic Zinc Finger"/>
    <property type="match status" value="4"/>
</dbReference>
<dbReference type="GO" id="GO:0000981">
    <property type="term" value="F:DNA-binding transcription factor activity, RNA polymerase II-specific"/>
    <property type="evidence" value="ECO:0007669"/>
    <property type="project" value="TreeGrafter"/>
</dbReference>
<dbReference type="InterPro" id="IPR036236">
    <property type="entry name" value="Znf_C2H2_sf"/>
</dbReference>
<evidence type="ECO:0000313" key="9">
    <source>
        <dbReference type="EMBL" id="CAH0756796.1"/>
    </source>
</evidence>
<feature type="binding site" evidence="6">
    <location>
        <position position="24"/>
    </location>
    <ligand>
        <name>Zn(2+)</name>
        <dbReference type="ChEBI" id="CHEBI:29105"/>
    </ligand>
</feature>
<dbReference type="PANTHER" id="PTHR24379:SF127">
    <property type="entry name" value="BLOODY FINGERS-RELATED"/>
    <property type="match status" value="1"/>
</dbReference>
<keyword evidence="3 5" id="KW-0863">Zinc-finger</keyword>
<dbReference type="PANTHER" id="PTHR24379">
    <property type="entry name" value="KRAB AND ZINC FINGER DOMAIN-CONTAINING"/>
    <property type="match status" value="1"/>
</dbReference>
<dbReference type="AlphaFoldDB" id="A0A9P0G360"/>
<feature type="domain" description="C2H2-type" evidence="7">
    <location>
        <begin position="363"/>
        <end position="390"/>
    </location>
</feature>
<feature type="domain" description="ZAD" evidence="8">
    <location>
        <begin position="22"/>
        <end position="98"/>
    </location>
</feature>
<accession>A0A9P0G360</accession>
<evidence type="ECO:0000256" key="2">
    <source>
        <dbReference type="ARBA" id="ARBA00022737"/>
    </source>
</evidence>
<feature type="domain" description="C2H2-type" evidence="7">
    <location>
        <begin position="391"/>
        <end position="420"/>
    </location>
</feature>
<feature type="binding site" evidence="6">
    <location>
        <position position="71"/>
    </location>
    <ligand>
        <name>Zn(2+)</name>
        <dbReference type="ChEBI" id="CHEBI:29105"/>
    </ligand>
</feature>
<evidence type="ECO:0000256" key="6">
    <source>
        <dbReference type="PROSITE-ProRule" id="PRU01263"/>
    </source>
</evidence>
<keyword evidence="10" id="KW-1185">Reference proteome</keyword>
<proteinExistence type="predicted"/>
<dbReference type="FunFam" id="3.30.160.60:FF:000100">
    <property type="entry name" value="Zinc finger 45-like"/>
    <property type="match status" value="2"/>
</dbReference>
<evidence type="ECO:0000313" key="10">
    <source>
        <dbReference type="Proteomes" id="UP001153714"/>
    </source>
</evidence>
<evidence type="ECO:0000256" key="1">
    <source>
        <dbReference type="ARBA" id="ARBA00022723"/>
    </source>
</evidence>
<sequence length="435" mass="51229">MSKVIIDIDEKQYSYEYFLDEKVCRFCWNKEAERDIIALIPNKSCNNQFVDKIKDCLGINLNENSFPKKACNSCYYKIEEYYEFKYFCQKTDKRLSELTKLNTNKFILHCNVKTESVDSYECDNNKNGDILDISQNVKDERDCEISQNNIKTDYSELNESKILISDVSIDFEIDEDGNDNELAETAKQKKDKNKKLSYLKSLDIQSSCYRQCFQKGSSKKEVLLKFKNKRYKPKRSPTYCNICCLDLETKEQLAVHNATHHGIEGGNLFKCFGCEKRFKTRKARLAHEVNFCKGLKEGYKCIKCDRFLPKRSMYEAHMRDHREHLEVELPENIFQCAKCYKLFKTKLCLTEHMAEHEALKKNYVCESCGRVFTRQDYLHKHRLTHTGTKQHACPHCGYRTAQRSSLTVHIRYLEDKDKQPFAHTSINIFISLKQH</sequence>
<reference evidence="9" key="1">
    <citation type="submission" date="2021-12" db="EMBL/GenBank/DDBJ databases">
        <authorList>
            <person name="King R."/>
        </authorList>
    </citation>
    <scope>NUCLEOTIDE SEQUENCE</scope>
</reference>
<dbReference type="GO" id="GO:0005634">
    <property type="term" value="C:nucleus"/>
    <property type="evidence" value="ECO:0007669"/>
    <property type="project" value="InterPro"/>
</dbReference>
<dbReference type="Pfam" id="PF00096">
    <property type="entry name" value="zf-C2H2"/>
    <property type="match status" value="2"/>
</dbReference>
<feature type="binding site" evidence="6">
    <location>
        <position position="27"/>
    </location>
    <ligand>
        <name>Zn(2+)</name>
        <dbReference type="ChEBI" id="CHEBI:29105"/>
    </ligand>
</feature>
<evidence type="ECO:0000256" key="3">
    <source>
        <dbReference type="ARBA" id="ARBA00022771"/>
    </source>
</evidence>
<feature type="binding site" evidence="6">
    <location>
        <position position="74"/>
    </location>
    <ligand>
        <name>Zn(2+)</name>
        <dbReference type="ChEBI" id="CHEBI:29105"/>
    </ligand>
</feature>